<reference evidence="2 3" key="1">
    <citation type="journal article" date="2017" name="Curr. Biol.">
        <title>Genome architecture and evolution of a unichromosomal asexual nematode.</title>
        <authorList>
            <person name="Fradin H."/>
            <person name="Zegar C."/>
            <person name="Gutwein M."/>
            <person name="Lucas J."/>
            <person name="Kovtun M."/>
            <person name="Corcoran D."/>
            <person name="Baugh L.R."/>
            <person name="Kiontke K."/>
            <person name="Gunsalus K."/>
            <person name="Fitch D.H."/>
            <person name="Piano F."/>
        </authorList>
    </citation>
    <scope>NUCLEOTIDE SEQUENCE [LARGE SCALE GENOMIC DNA]</scope>
    <source>
        <strain evidence="2">PF1309</strain>
    </source>
</reference>
<evidence type="ECO:0000256" key="1">
    <source>
        <dbReference type="SAM" id="MobiDB-lite"/>
    </source>
</evidence>
<dbReference type="Proteomes" id="UP000218231">
    <property type="component" value="Unassembled WGS sequence"/>
</dbReference>
<dbReference type="EMBL" id="LIAE01005490">
    <property type="protein sequence ID" value="PAV93305.1"/>
    <property type="molecule type" value="Genomic_DNA"/>
</dbReference>
<accession>A0A2A2M4S5</accession>
<dbReference type="AlphaFoldDB" id="A0A2A2M4S5"/>
<keyword evidence="3" id="KW-1185">Reference proteome</keyword>
<sequence length="204" mass="22741">MRIGFFSSRVRLSSDRSPRCASKCATSPARHASRVSASPRQLVRHHQQLDVRRGLGRAQYLGVDLVELAIAPLLRAFVAEHRTARRDLQRRVLLPAFRQERARDTCGELGPQGQRIAAAVRKGVHLLRHDVGRLADRAGEDLGRLEHRQVDALEAIQAADAFERLDHGRETALLVAEDILGSAHPARRFDTGHMVAVSRVQTHN</sequence>
<gene>
    <name evidence="2" type="ORF">WR25_10456</name>
</gene>
<protein>
    <submittedName>
        <fullName evidence="2">Uncharacterized protein</fullName>
    </submittedName>
</protein>
<organism evidence="2 3">
    <name type="scientific">Diploscapter pachys</name>
    <dbReference type="NCBI Taxonomy" id="2018661"/>
    <lineage>
        <taxon>Eukaryota</taxon>
        <taxon>Metazoa</taxon>
        <taxon>Ecdysozoa</taxon>
        <taxon>Nematoda</taxon>
        <taxon>Chromadorea</taxon>
        <taxon>Rhabditida</taxon>
        <taxon>Rhabditina</taxon>
        <taxon>Rhabditomorpha</taxon>
        <taxon>Rhabditoidea</taxon>
        <taxon>Rhabditidae</taxon>
        <taxon>Diploscapter</taxon>
    </lineage>
</organism>
<name>A0A2A2M4S5_9BILA</name>
<evidence type="ECO:0000313" key="2">
    <source>
        <dbReference type="EMBL" id="PAV93305.1"/>
    </source>
</evidence>
<feature type="region of interest" description="Disordered" evidence="1">
    <location>
        <begin position="18"/>
        <end position="41"/>
    </location>
</feature>
<comment type="caution">
    <text evidence="2">The sequence shown here is derived from an EMBL/GenBank/DDBJ whole genome shotgun (WGS) entry which is preliminary data.</text>
</comment>
<proteinExistence type="predicted"/>
<evidence type="ECO:0000313" key="3">
    <source>
        <dbReference type="Proteomes" id="UP000218231"/>
    </source>
</evidence>